<organism evidence="15 16">
    <name type="scientific">Chrysophaeum taylorii</name>
    <dbReference type="NCBI Taxonomy" id="2483200"/>
    <lineage>
        <taxon>Eukaryota</taxon>
        <taxon>Sar</taxon>
        <taxon>Stramenopiles</taxon>
        <taxon>Ochrophyta</taxon>
        <taxon>Pelagophyceae</taxon>
        <taxon>Pelagomonadales</taxon>
        <taxon>Pelagomonadaceae</taxon>
        <taxon>Chrysophaeum</taxon>
    </lineage>
</organism>
<evidence type="ECO:0000256" key="6">
    <source>
        <dbReference type="ARBA" id="ARBA00022840"/>
    </source>
</evidence>
<dbReference type="SUPFAM" id="SSF52540">
    <property type="entry name" value="P-loop containing nucleoside triphosphate hydrolases"/>
    <property type="match status" value="2"/>
</dbReference>
<dbReference type="InterPro" id="IPR050520">
    <property type="entry name" value="INO80/SWR1_helicase"/>
</dbReference>
<dbReference type="CDD" id="cd18793">
    <property type="entry name" value="SF2_C_SNF"/>
    <property type="match status" value="1"/>
</dbReference>
<dbReference type="InterPro" id="IPR000330">
    <property type="entry name" value="SNF2_N"/>
</dbReference>
<name>A0AAD7XJX0_9STRA</name>
<dbReference type="PROSITE" id="PS51192">
    <property type="entry name" value="HELICASE_ATP_BIND_1"/>
    <property type="match status" value="1"/>
</dbReference>
<proteinExistence type="inferred from homology"/>
<evidence type="ECO:0000313" key="15">
    <source>
        <dbReference type="EMBL" id="KAJ8605217.1"/>
    </source>
</evidence>
<dbReference type="InterPro" id="IPR011050">
    <property type="entry name" value="Pectin_lyase_fold/virulence"/>
</dbReference>
<dbReference type="InterPro" id="IPR038718">
    <property type="entry name" value="SNF2-like_sf"/>
</dbReference>
<dbReference type="Gene3D" id="1.20.120.850">
    <property type="entry name" value="SWI2/SNF2 ATPases, N-terminal domain"/>
    <property type="match status" value="1"/>
</dbReference>
<protein>
    <submittedName>
        <fullName evidence="15">Uncharacterized protein</fullName>
    </submittedName>
</protein>
<evidence type="ECO:0000313" key="16">
    <source>
        <dbReference type="Proteomes" id="UP001230188"/>
    </source>
</evidence>
<feature type="domain" description="HSA" evidence="14">
    <location>
        <begin position="44"/>
        <end position="116"/>
    </location>
</feature>
<dbReference type="FunFam" id="3.40.50.10810:FF:000005">
    <property type="entry name" value="Photoperiod-independent early flowering 1"/>
    <property type="match status" value="1"/>
</dbReference>
<evidence type="ECO:0000256" key="2">
    <source>
        <dbReference type="ARBA" id="ARBA00009220"/>
    </source>
</evidence>
<keyword evidence="4" id="KW-0378">Hydrolase</keyword>
<evidence type="ECO:0000256" key="8">
    <source>
        <dbReference type="ARBA" id="ARBA00023125"/>
    </source>
</evidence>
<keyword evidence="5" id="KW-0347">Helicase</keyword>
<evidence type="ECO:0000259" key="14">
    <source>
        <dbReference type="PROSITE" id="PS51204"/>
    </source>
</evidence>
<dbReference type="EMBL" id="JAQMWT010000317">
    <property type="protein sequence ID" value="KAJ8605217.1"/>
    <property type="molecule type" value="Genomic_DNA"/>
</dbReference>
<feature type="domain" description="WW" evidence="11">
    <location>
        <begin position="1117"/>
        <end position="1145"/>
    </location>
</feature>
<evidence type="ECO:0000259" key="12">
    <source>
        <dbReference type="PROSITE" id="PS51192"/>
    </source>
</evidence>
<dbReference type="GO" id="GO:0003677">
    <property type="term" value="F:DNA binding"/>
    <property type="evidence" value="ECO:0007669"/>
    <property type="project" value="UniProtKB-KW"/>
</dbReference>
<dbReference type="InterPro" id="IPR049730">
    <property type="entry name" value="SNF2/RAD54-like_C"/>
</dbReference>
<dbReference type="Pfam" id="PF00176">
    <property type="entry name" value="SNF2-rel_dom"/>
    <property type="match status" value="1"/>
</dbReference>
<dbReference type="GO" id="GO:0042393">
    <property type="term" value="F:histone binding"/>
    <property type="evidence" value="ECO:0007669"/>
    <property type="project" value="TreeGrafter"/>
</dbReference>
<evidence type="ECO:0000256" key="5">
    <source>
        <dbReference type="ARBA" id="ARBA00022806"/>
    </source>
</evidence>
<dbReference type="InterPro" id="IPR014012">
    <property type="entry name" value="HSA_dom"/>
</dbReference>
<gene>
    <name evidence="15" type="ORF">CTAYLR_000458</name>
</gene>
<dbReference type="GO" id="GO:0016887">
    <property type="term" value="F:ATP hydrolysis activity"/>
    <property type="evidence" value="ECO:0007669"/>
    <property type="project" value="TreeGrafter"/>
</dbReference>
<sequence length="1559" mass="173744">MARVWSATLEEGTGAEAEDTYEECDERRSAIVSRLRCIELPSAMEKWATPEKVETHRDILLKEMAWMAADFETERKRHAALRKKRCKAILGHFRNMEGRRKRVEREREIAMRKLAGKVSKLVKTFWFKIDKVITYKQRLEWQAEQRKAMDRHLVHLVRQTERYTGELASKLATKKDVAEHLEAIDACARETDVPRPYLLDSKLSLRPYQHVGLNWLASMHARRLNGILADEMGLGKTVQAIALLAHLACARGIWGPHLVVAPTSCLVNWEAELKKFCPGLKIVTYYGSAKARKQLRTGWSKAGALHVCVTSYQLAVQDASVFRRKKFYYLILDEAHNIKNFESRRWRTLLAFQAQRRLLLTGTPLQNSLMELWSLMHFLMPHLFRSRQEFSYWFSNPLSSAVEGRSRLSDELVKRLHSIMRPFVLRRLKKDVAKQLPAKHEHEISCKLSRRQQLLYEEFMSRSSTRKALARESNVNFVSMMNVIMQLRKVCNHPDLFEPRPVVAPFVFAPGLVVEVPRLAIGGGPAAPRWLRVEENDRVFVVETAPSAPLDLVKGPALFVEDLHNSAYDQLRVRLDDEATDSLARFHERETTLGVHGAVSRLSRRTVRLVTSMLADEPFRVAKLAAAAFAEGSSSEAALARNRARRRASNVLVEMLEASGVARRAAELAPVFKRFVCVVPRAVAHPTTLCVRHLKRHDADVNTKYPFGLARRVAVAIGREASRHLRAVELALSVNFPDRSLVQWDSGKFHKLAPLLRDLKRHNHRCLIFTQMSRMLDVLEAFLCFHGHSYSRLDGATAPDERQRRVERFNTDESLFCMVLSTRSGGLGINLTGADVVIFYDSDWNPAMDAQATDRAHRIGQTREVHIYRLVCAATVEENILVKAKQKRKLEFVALTEGQFDAAGILARVVESQDVANLAVQVEDAEDVESANKAQQEAANEAAEFSETGGAADESNNNGQNNNRDNDGDDAAVDETAKLEAEFAAWQERVGPDPDKLADALKPVERRCLEIVMRNAAHAETTTTNGSSAFMTAAERKLWDEMAAANRDDNNNNNFDVDAVEEEKMAEERKACVEGDILVSDVYFDASAASTYERAFKRRRRQMHSEAARRKCTGAAWERRQDANTGEPFWYNVDTEEATWRTPAVIARRDAEIDARRGGYARLAAEIAVRVLAGLAHVERARAAAACRRWSRASRDDCFVTTVLPVERVALAESGPRHLAATRRRRGREVTDDTLLPDDLLLLAPTRTSLRAAIDAAAPGETLALGAGHYWEDADDLLVDKAIRILGDQEEPARCVVELGGALRWRATSGALVGLTLRRPRASRAATAAVVVEHAGRLCAARVCVDNEGAGGAAFVVATHAFAYLSRCRVSGAKASALLVAGAAAIDRCALVQNKGAGLFLLHQSAAVVADSWLGPNDAASVYALADSRLALDHCDCGGAPLKLEDSAFVVSTATLGVRDTSWTINDLVLKAENHDDHLSSKKRALDQVNSLITEGVAYDDADDVAGPPGDAGSDRDSPQRARQRRRRRHTKPPQSPFAPNGSEPTPDRNLALAFVEDS</sequence>
<dbReference type="Gene3D" id="3.40.50.300">
    <property type="entry name" value="P-loop containing nucleotide triphosphate hydrolases"/>
    <property type="match status" value="1"/>
</dbReference>
<keyword evidence="3" id="KW-0547">Nucleotide-binding</keyword>
<dbReference type="InterPro" id="IPR014001">
    <property type="entry name" value="Helicase_ATP-bd"/>
</dbReference>
<dbReference type="GO" id="GO:0006338">
    <property type="term" value="P:chromatin remodeling"/>
    <property type="evidence" value="ECO:0007669"/>
    <property type="project" value="TreeGrafter"/>
</dbReference>
<dbReference type="Pfam" id="PF00271">
    <property type="entry name" value="Helicase_C"/>
    <property type="match status" value="1"/>
</dbReference>
<accession>A0AAD7XJX0</accession>
<keyword evidence="16" id="KW-1185">Reference proteome</keyword>
<evidence type="ECO:0000256" key="1">
    <source>
        <dbReference type="ARBA" id="ARBA00004123"/>
    </source>
</evidence>
<feature type="region of interest" description="Disordered" evidence="10">
    <location>
        <begin position="928"/>
        <end position="970"/>
    </location>
</feature>
<comment type="caution">
    <text evidence="15">The sequence shown here is derived from an EMBL/GenBank/DDBJ whole genome shotgun (WGS) entry which is preliminary data.</text>
</comment>
<feature type="domain" description="Helicase C-terminal" evidence="13">
    <location>
        <begin position="751"/>
        <end position="916"/>
    </location>
</feature>
<feature type="compositionally biased region" description="Basic residues" evidence="10">
    <location>
        <begin position="1522"/>
        <end position="1532"/>
    </location>
</feature>
<evidence type="ECO:0000256" key="3">
    <source>
        <dbReference type="ARBA" id="ARBA00022741"/>
    </source>
</evidence>
<dbReference type="GO" id="GO:0004386">
    <property type="term" value="F:helicase activity"/>
    <property type="evidence" value="ECO:0007669"/>
    <property type="project" value="UniProtKB-KW"/>
</dbReference>
<dbReference type="PROSITE" id="PS51204">
    <property type="entry name" value="HSA"/>
    <property type="match status" value="1"/>
</dbReference>
<evidence type="ECO:0000256" key="7">
    <source>
        <dbReference type="ARBA" id="ARBA00022853"/>
    </source>
</evidence>
<keyword evidence="9" id="KW-0539">Nucleus</keyword>
<keyword evidence="8" id="KW-0238">DNA-binding</keyword>
<dbReference type="PROSITE" id="PS51194">
    <property type="entry name" value="HELICASE_CTER"/>
    <property type="match status" value="1"/>
</dbReference>
<dbReference type="SMART" id="SM00573">
    <property type="entry name" value="HSA"/>
    <property type="match status" value="1"/>
</dbReference>
<dbReference type="InterPro" id="IPR027417">
    <property type="entry name" value="P-loop_NTPase"/>
</dbReference>
<comment type="subcellular location">
    <subcellularLocation>
        <location evidence="1">Nucleus</location>
    </subcellularLocation>
</comment>
<evidence type="ECO:0000259" key="13">
    <source>
        <dbReference type="PROSITE" id="PS51194"/>
    </source>
</evidence>
<evidence type="ECO:0000256" key="10">
    <source>
        <dbReference type="SAM" id="MobiDB-lite"/>
    </source>
</evidence>
<evidence type="ECO:0000256" key="9">
    <source>
        <dbReference type="ARBA" id="ARBA00023242"/>
    </source>
</evidence>
<reference evidence="15" key="1">
    <citation type="submission" date="2023-01" db="EMBL/GenBank/DDBJ databases">
        <title>Metagenome sequencing of chrysophaentin producing Chrysophaeum taylorii.</title>
        <authorList>
            <person name="Davison J."/>
            <person name="Bewley C."/>
        </authorList>
    </citation>
    <scope>NUCLEOTIDE SEQUENCE</scope>
    <source>
        <strain evidence="15">NIES-1699</strain>
    </source>
</reference>
<dbReference type="Pfam" id="PF07529">
    <property type="entry name" value="HSA"/>
    <property type="match status" value="1"/>
</dbReference>
<comment type="similarity">
    <text evidence="2">Belongs to the SNF2/RAD54 helicase family. SWR1 subfamily.</text>
</comment>
<dbReference type="GO" id="GO:0005524">
    <property type="term" value="F:ATP binding"/>
    <property type="evidence" value="ECO:0007669"/>
    <property type="project" value="UniProtKB-KW"/>
</dbReference>
<dbReference type="PANTHER" id="PTHR45685:SF1">
    <property type="entry name" value="HELICASE SRCAP"/>
    <property type="match status" value="1"/>
</dbReference>
<dbReference type="InterPro" id="IPR001202">
    <property type="entry name" value="WW_dom"/>
</dbReference>
<dbReference type="InterPro" id="IPR001650">
    <property type="entry name" value="Helicase_C-like"/>
</dbReference>
<evidence type="ECO:0000259" key="11">
    <source>
        <dbReference type="PROSITE" id="PS50020"/>
    </source>
</evidence>
<dbReference type="CDD" id="cd18003">
    <property type="entry name" value="DEXQc_SRCAP"/>
    <property type="match status" value="1"/>
</dbReference>
<evidence type="ECO:0000256" key="4">
    <source>
        <dbReference type="ARBA" id="ARBA00022801"/>
    </source>
</evidence>
<dbReference type="GO" id="GO:0000812">
    <property type="term" value="C:Swr1 complex"/>
    <property type="evidence" value="ECO:0007669"/>
    <property type="project" value="TreeGrafter"/>
</dbReference>
<dbReference type="SUPFAM" id="SSF51126">
    <property type="entry name" value="Pectin lyase-like"/>
    <property type="match status" value="1"/>
</dbReference>
<feature type="region of interest" description="Disordered" evidence="10">
    <location>
        <begin position="1499"/>
        <end position="1550"/>
    </location>
</feature>
<dbReference type="Gene3D" id="3.40.50.10810">
    <property type="entry name" value="Tandem AAA-ATPase domain"/>
    <property type="match status" value="1"/>
</dbReference>
<dbReference type="Proteomes" id="UP001230188">
    <property type="component" value="Unassembled WGS sequence"/>
</dbReference>
<dbReference type="SMART" id="SM00487">
    <property type="entry name" value="DEXDc"/>
    <property type="match status" value="1"/>
</dbReference>
<dbReference type="SMART" id="SM00490">
    <property type="entry name" value="HELICc"/>
    <property type="match status" value="1"/>
</dbReference>
<dbReference type="PANTHER" id="PTHR45685">
    <property type="entry name" value="HELICASE SRCAP-RELATED"/>
    <property type="match status" value="1"/>
</dbReference>
<feature type="compositionally biased region" description="Low complexity" evidence="10">
    <location>
        <begin position="931"/>
        <end position="963"/>
    </location>
</feature>
<keyword evidence="7" id="KW-0156">Chromatin regulator</keyword>
<keyword evidence="6" id="KW-0067">ATP-binding</keyword>
<dbReference type="PROSITE" id="PS50020">
    <property type="entry name" value="WW_DOMAIN_2"/>
    <property type="match status" value="1"/>
</dbReference>
<feature type="domain" description="Helicase ATP-binding" evidence="12">
    <location>
        <begin position="217"/>
        <end position="382"/>
    </location>
</feature>